<dbReference type="OrthoDB" id="5168028at2"/>
<evidence type="ECO:0000313" key="7">
    <source>
        <dbReference type="Proteomes" id="UP000440096"/>
    </source>
</evidence>
<evidence type="ECO:0000259" key="5">
    <source>
        <dbReference type="Pfam" id="PF00496"/>
    </source>
</evidence>
<protein>
    <recommendedName>
        <fullName evidence="5">Solute-binding protein family 5 domain-containing protein</fullName>
    </recommendedName>
</protein>
<dbReference type="PIRSF" id="PIRSF002741">
    <property type="entry name" value="MppA"/>
    <property type="match status" value="1"/>
</dbReference>
<organism evidence="6 7">
    <name type="scientific">Amycolatopsis pithecellobii</name>
    <dbReference type="NCBI Taxonomy" id="664692"/>
    <lineage>
        <taxon>Bacteria</taxon>
        <taxon>Bacillati</taxon>
        <taxon>Actinomycetota</taxon>
        <taxon>Actinomycetes</taxon>
        <taxon>Pseudonocardiales</taxon>
        <taxon>Pseudonocardiaceae</taxon>
        <taxon>Amycolatopsis</taxon>
    </lineage>
</organism>
<keyword evidence="2" id="KW-0813">Transport</keyword>
<proteinExistence type="inferred from homology"/>
<evidence type="ECO:0000256" key="1">
    <source>
        <dbReference type="ARBA" id="ARBA00005695"/>
    </source>
</evidence>
<dbReference type="GO" id="GO:0042597">
    <property type="term" value="C:periplasmic space"/>
    <property type="evidence" value="ECO:0007669"/>
    <property type="project" value="UniProtKB-ARBA"/>
</dbReference>
<sequence length="507" mass="53664">MTRMSRRLVAALAVFTAASLAGCGSGTGSSGSAQTPHRGGEITVLRSTDIDAWDPDKALMIETFETLPQVMEGLVRPNPDSTGVLPGLADHWETDAAGTTITFHLRDGAQFSDGHPVTSADVAFSVGLWQRNAGYASLYSAISGATTPDGHTVVITLNRPSTFTLSWLANGTAVVVPKDFGGKSREAFFKNPIGAGPFEIQDYAAGQSLTLARNPHYYDPQRPYLDKLTYKIVTDPNQRLLQYQSKQADLIESVPLDLARQFPPEELHVVRPSATVHGVFVNTTSGPGTDLHLRQAISDAIDRDTYVKSVFGGLAAPAAGGLSPGVQGSATCDCKYAFDLAKAKQELGQSSYRGAPVAVLVDSSSEITTRGGEVLVEMLKAAGITADLQPEDAQVVADRYTKGAYALILSEVSSVSPSVGDLFGLLSAYLAQSDKNGEVPRAFDKLDVAATGADQAAATKTAENWIGANLPWVPIANPDRVYAVSSTVGGLAVTPYLSYPADRLWAR</sequence>
<dbReference type="GO" id="GO:0015833">
    <property type="term" value="P:peptide transport"/>
    <property type="evidence" value="ECO:0007669"/>
    <property type="project" value="TreeGrafter"/>
</dbReference>
<feature type="chain" id="PRO_5039050133" description="Solute-binding protein family 5 domain-containing protein" evidence="4">
    <location>
        <begin position="22"/>
        <end position="507"/>
    </location>
</feature>
<dbReference type="InterPro" id="IPR039424">
    <property type="entry name" value="SBP_5"/>
</dbReference>
<name>A0A6N7Z8F9_9PSEU</name>
<reference evidence="6 7" key="1">
    <citation type="submission" date="2019-11" db="EMBL/GenBank/DDBJ databases">
        <title>Draft genome of Amycolatopsis RM579.</title>
        <authorList>
            <person name="Duangmal K."/>
            <person name="Mingma R."/>
        </authorList>
    </citation>
    <scope>NUCLEOTIDE SEQUENCE [LARGE SCALE GENOMIC DNA]</scope>
    <source>
        <strain evidence="6 7">RM579</strain>
    </source>
</reference>
<dbReference type="CDD" id="cd00995">
    <property type="entry name" value="PBP2_NikA_DppA_OppA_like"/>
    <property type="match status" value="1"/>
</dbReference>
<dbReference type="AlphaFoldDB" id="A0A6N7Z8F9"/>
<dbReference type="Pfam" id="PF00496">
    <property type="entry name" value="SBP_bac_5"/>
    <property type="match status" value="1"/>
</dbReference>
<accession>A0A6N7Z8F9</accession>
<dbReference type="SUPFAM" id="SSF53850">
    <property type="entry name" value="Periplasmic binding protein-like II"/>
    <property type="match status" value="1"/>
</dbReference>
<keyword evidence="7" id="KW-1185">Reference proteome</keyword>
<feature type="signal peptide" evidence="4">
    <location>
        <begin position="1"/>
        <end position="21"/>
    </location>
</feature>
<feature type="domain" description="Solute-binding protein family 5" evidence="5">
    <location>
        <begin position="85"/>
        <end position="420"/>
    </location>
</feature>
<dbReference type="PANTHER" id="PTHR30290:SF9">
    <property type="entry name" value="OLIGOPEPTIDE-BINDING PROTEIN APPA"/>
    <property type="match status" value="1"/>
</dbReference>
<dbReference type="GO" id="GO:0043190">
    <property type="term" value="C:ATP-binding cassette (ABC) transporter complex"/>
    <property type="evidence" value="ECO:0007669"/>
    <property type="project" value="InterPro"/>
</dbReference>
<evidence type="ECO:0000256" key="4">
    <source>
        <dbReference type="SAM" id="SignalP"/>
    </source>
</evidence>
<comment type="caution">
    <text evidence="6">The sequence shown here is derived from an EMBL/GenBank/DDBJ whole genome shotgun (WGS) entry which is preliminary data.</text>
</comment>
<keyword evidence="3 4" id="KW-0732">Signal</keyword>
<dbReference type="Proteomes" id="UP000440096">
    <property type="component" value="Unassembled WGS sequence"/>
</dbReference>
<dbReference type="GO" id="GO:1904680">
    <property type="term" value="F:peptide transmembrane transporter activity"/>
    <property type="evidence" value="ECO:0007669"/>
    <property type="project" value="TreeGrafter"/>
</dbReference>
<dbReference type="EMBL" id="WMBA01000057">
    <property type="protein sequence ID" value="MTD57974.1"/>
    <property type="molecule type" value="Genomic_DNA"/>
</dbReference>
<dbReference type="InterPro" id="IPR000914">
    <property type="entry name" value="SBP_5_dom"/>
</dbReference>
<evidence type="ECO:0000256" key="2">
    <source>
        <dbReference type="ARBA" id="ARBA00022448"/>
    </source>
</evidence>
<gene>
    <name evidence="6" type="ORF">GKO32_28915</name>
</gene>
<dbReference type="InterPro" id="IPR030678">
    <property type="entry name" value="Peptide/Ni-bd"/>
</dbReference>
<dbReference type="Gene3D" id="3.10.105.10">
    <property type="entry name" value="Dipeptide-binding Protein, Domain 3"/>
    <property type="match status" value="1"/>
</dbReference>
<dbReference type="RefSeq" id="WP_154760078.1">
    <property type="nucleotide sequence ID" value="NZ_WMBA01000057.1"/>
</dbReference>
<dbReference type="Gene3D" id="3.40.190.10">
    <property type="entry name" value="Periplasmic binding protein-like II"/>
    <property type="match status" value="1"/>
</dbReference>
<comment type="similarity">
    <text evidence="1">Belongs to the bacterial solute-binding protein 5 family.</text>
</comment>
<dbReference type="PROSITE" id="PS51257">
    <property type="entry name" value="PROKAR_LIPOPROTEIN"/>
    <property type="match status" value="1"/>
</dbReference>
<evidence type="ECO:0000313" key="6">
    <source>
        <dbReference type="EMBL" id="MTD57974.1"/>
    </source>
</evidence>
<dbReference type="PANTHER" id="PTHR30290">
    <property type="entry name" value="PERIPLASMIC BINDING COMPONENT OF ABC TRANSPORTER"/>
    <property type="match status" value="1"/>
</dbReference>
<evidence type="ECO:0000256" key="3">
    <source>
        <dbReference type="ARBA" id="ARBA00022729"/>
    </source>
</evidence>